<keyword evidence="5" id="KW-1133">Transmembrane helix</keyword>
<keyword evidence="1" id="KW-0732">Signal</keyword>
<dbReference type="InterPro" id="IPR003599">
    <property type="entry name" value="Ig_sub"/>
</dbReference>
<evidence type="ECO:0000256" key="3">
    <source>
        <dbReference type="ARBA" id="ARBA00023157"/>
    </source>
</evidence>
<feature type="domain" description="Ig-like" evidence="6">
    <location>
        <begin position="145"/>
        <end position="244"/>
    </location>
</feature>
<organism evidence="7 8">
    <name type="scientific">Caenorhabditis auriculariae</name>
    <dbReference type="NCBI Taxonomy" id="2777116"/>
    <lineage>
        <taxon>Eukaryota</taxon>
        <taxon>Metazoa</taxon>
        <taxon>Ecdysozoa</taxon>
        <taxon>Nematoda</taxon>
        <taxon>Chromadorea</taxon>
        <taxon>Rhabditida</taxon>
        <taxon>Rhabditina</taxon>
        <taxon>Rhabditomorpha</taxon>
        <taxon>Rhabditoidea</taxon>
        <taxon>Rhabditidae</taxon>
        <taxon>Peloderinae</taxon>
        <taxon>Caenorhabditis</taxon>
    </lineage>
</organism>
<dbReference type="GO" id="GO:0043005">
    <property type="term" value="C:neuron projection"/>
    <property type="evidence" value="ECO:0007669"/>
    <property type="project" value="TreeGrafter"/>
</dbReference>
<dbReference type="InterPro" id="IPR013783">
    <property type="entry name" value="Ig-like_fold"/>
</dbReference>
<dbReference type="PANTHER" id="PTHR12231:SF253">
    <property type="entry name" value="DPR-INTERACTING PROTEIN ETA, ISOFORM B-RELATED"/>
    <property type="match status" value="1"/>
</dbReference>
<comment type="caution">
    <text evidence="7">The sequence shown here is derived from an EMBL/GenBank/DDBJ whole genome shotgun (WGS) entry which is preliminary data.</text>
</comment>
<reference evidence="7" key="1">
    <citation type="submission" date="2020-10" db="EMBL/GenBank/DDBJ databases">
        <authorList>
            <person name="Kikuchi T."/>
        </authorList>
    </citation>
    <scope>NUCLEOTIDE SEQUENCE</scope>
    <source>
        <strain evidence="7">NKZ352</strain>
    </source>
</reference>
<dbReference type="InterPro" id="IPR007110">
    <property type="entry name" value="Ig-like_dom"/>
</dbReference>
<keyword evidence="3" id="KW-1015">Disulfide bond</keyword>
<dbReference type="SUPFAM" id="SSF48726">
    <property type="entry name" value="Immunoglobulin"/>
    <property type="match status" value="2"/>
</dbReference>
<feature type="transmembrane region" description="Helical" evidence="5">
    <location>
        <begin position="259"/>
        <end position="280"/>
    </location>
</feature>
<keyword evidence="8" id="KW-1185">Reference proteome</keyword>
<dbReference type="EMBL" id="CAJGYM010000087">
    <property type="protein sequence ID" value="CAD6197182.1"/>
    <property type="molecule type" value="Genomic_DNA"/>
</dbReference>
<dbReference type="AlphaFoldDB" id="A0A8S1HQK1"/>
<dbReference type="Pfam" id="PF07679">
    <property type="entry name" value="I-set"/>
    <property type="match status" value="1"/>
</dbReference>
<dbReference type="InterPro" id="IPR058814">
    <property type="entry name" value="ZIG1/7_N"/>
</dbReference>
<evidence type="ECO:0000256" key="1">
    <source>
        <dbReference type="ARBA" id="ARBA00022729"/>
    </source>
</evidence>
<evidence type="ECO:0000256" key="5">
    <source>
        <dbReference type="SAM" id="Phobius"/>
    </source>
</evidence>
<dbReference type="SMART" id="SM00409">
    <property type="entry name" value="IG"/>
    <property type="match status" value="2"/>
</dbReference>
<proteinExistence type="predicted"/>
<protein>
    <recommendedName>
        <fullName evidence="6">Ig-like domain-containing protein</fullName>
    </recommendedName>
</protein>
<keyword evidence="5" id="KW-0472">Membrane</keyword>
<dbReference type="InterPro" id="IPR051170">
    <property type="entry name" value="Neural/epithelial_adhesion"/>
</dbReference>
<dbReference type="Proteomes" id="UP000835052">
    <property type="component" value="Unassembled WGS sequence"/>
</dbReference>
<accession>A0A8S1HQK1</accession>
<evidence type="ECO:0000256" key="4">
    <source>
        <dbReference type="ARBA" id="ARBA00023319"/>
    </source>
</evidence>
<gene>
    <name evidence="7" type="ORF">CAUJ_LOCUS13091</name>
</gene>
<dbReference type="CDD" id="cd00096">
    <property type="entry name" value="Ig"/>
    <property type="match status" value="1"/>
</dbReference>
<keyword evidence="4" id="KW-0393">Immunoglobulin domain</keyword>
<dbReference type="OrthoDB" id="5969272at2759"/>
<dbReference type="InterPro" id="IPR003598">
    <property type="entry name" value="Ig_sub2"/>
</dbReference>
<dbReference type="SMART" id="SM00408">
    <property type="entry name" value="IGc2"/>
    <property type="match status" value="2"/>
</dbReference>
<keyword evidence="5" id="KW-0812">Transmembrane</keyword>
<dbReference type="InterPro" id="IPR013098">
    <property type="entry name" value="Ig_I-set"/>
</dbReference>
<keyword evidence="2" id="KW-0677">Repeat</keyword>
<name>A0A8S1HQK1_9PELO</name>
<dbReference type="PROSITE" id="PS50835">
    <property type="entry name" value="IG_LIKE"/>
    <property type="match status" value="1"/>
</dbReference>
<sequence>MVLRSFASFFYKLIPQFRLYGHGGDEAMLILLLTAFIADAAALGGRGSKTALNLVAGRTSDAHALHGVDPVTIWCSPDNPQVAIKTAQFVRVADGKKFKATLSTNKKNATLTIAKPTIVDAGEYTCELETQHGPIRHQIYVYARPVALINIEHFTVKDDNEFHLEGPGLSVEKGHNINITCPVTGYPPPIVKWTKDGAPLELGANVELSKTTIQITNAEYKDGGKYSCEAINEYSANAKTSRLLLVIEKMLNVKSEMAWLLPLAVILVMLILLGLIIFFCELRKRKQSKSARYVAAE</sequence>
<dbReference type="PANTHER" id="PTHR12231">
    <property type="entry name" value="CTX-RELATED TYPE I TRANSMEMBRANE PROTEIN"/>
    <property type="match status" value="1"/>
</dbReference>
<evidence type="ECO:0000256" key="2">
    <source>
        <dbReference type="ARBA" id="ARBA00022737"/>
    </source>
</evidence>
<evidence type="ECO:0000313" key="7">
    <source>
        <dbReference type="EMBL" id="CAD6197182.1"/>
    </source>
</evidence>
<evidence type="ECO:0000313" key="8">
    <source>
        <dbReference type="Proteomes" id="UP000835052"/>
    </source>
</evidence>
<dbReference type="InterPro" id="IPR036179">
    <property type="entry name" value="Ig-like_dom_sf"/>
</dbReference>
<dbReference type="Pfam" id="PF26428">
    <property type="entry name" value="Zwei_Ig_N"/>
    <property type="match status" value="1"/>
</dbReference>
<evidence type="ECO:0000259" key="6">
    <source>
        <dbReference type="PROSITE" id="PS50835"/>
    </source>
</evidence>
<dbReference type="Gene3D" id="2.60.40.10">
    <property type="entry name" value="Immunoglobulins"/>
    <property type="match status" value="2"/>
</dbReference>